<sequence>MVIVDRYTGEVRAMVGGAETQFAGFNRAMQARRQVGSLAKPATYLTALSQPDKYRLNTVLADQPLTLKLANGQTWSPKNDDHQFRGQVLLVDALARSMNVPTVNLGMAVGLDNITKQLINLGIPKESLNQLPSMLLGAIALTPMEVAQEYQTNCQRRQQSTTVRRAFGDC</sequence>
<dbReference type="GO" id="GO:0030288">
    <property type="term" value="C:outer membrane-bounded periplasmic space"/>
    <property type="evidence" value="ECO:0007669"/>
    <property type="project" value="TreeGrafter"/>
</dbReference>
<dbReference type="GO" id="GO:0008955">
    <property type="term" value="F:peptidoglycan glycosyltransferase activity"/>
    <property type="evidence" value="ECO:0007669"/>
    <property type="project" value="UniProtKB-EC"/>
</dbReference>
<keyword evidence="5" id="KW-0133">Cell shape</keyword>
<comment type="catalytic activity">
    <reaction evidence="10">
        <text>[GlcNAc-(1-&gt;4)-Mur2Ac(oyl-L-Ala-gamma-D-Glu-L-Lys-D-Ala-D-Ala)](n)-di-trans,octa-cis-undecaprenyl diphosphate + beta-D-GlcNAc-(1-&gt;4)-Mur2Ac(oyl-L-Ala-gamma-D-Glu-L-Lys-D-Ala-D-Ala)-di-trans,octa-cis-undecaprenyl diphosphate = [GlcNAc-(1-&gt;4)-Mur2Ac(oyl-L-Ala-gamma-D-Glu-L-Lys-D-Ala-D-Ala)](n+1)-di-trans,octa-cis-undecaprenyl diphosphate + di-trans,octa-cis-undecaprenyl diphosphate + H(+)</text>
        <dbReference type="Rhea" id="RHEA:23708"/>
        <dbReference type="Rhea" id="RHEA-COMP:9602"/>
        <dbReference type="Rhea" id="RHEA-COMP:9603"/>
        <dbReference type="ChEBI" id="CHEBI:15378"/>
        <dbReference type="ChEBI" id="CHEBI:58405"/>
        <dbReference type="ChEBI" id="CHEBI:60033"/>
        <dbReference type="ChEBI" id="CHEBI:78435"/>
        <dbReference type="EC" id="2.4.99.28"/>
    </reaction>
</comment>
<evidence type="ECO:0000256" key="7">
    <source>
        <dbReference type="ARBA" id="ARBA00023136"/>
    </source>
</evidence>
<evidence type="ECO:0000256" key="6">
    <source>
        <dbReference type="ARBA" id="ARBA00022984"/>
    </source>
</evidence>
<evidence type="ECO:0000256" key="5">
    <source>
        <dbReference type="ARBA" id="ARBA00022960"/>
    </source>
</evidence>
<keyword evidence="4" id="KW-0808">Transferase</keyword>
<dbReference type="Proteomes" id="UP000254304">
    <property type="component" value="Unassembled WGS sequence"/>
</dbReference>
<evidence type="ECO:0000256" key="2">
    <source>
        <dbReference type="ARBA" id="ARBA00022475"/>
    </source>
</evidence>
<evidence type="ECO:0000256" key="3">
    <source>
        <dbReference type="ARBA" id="ARBA00022676"/>
    </source>
</evidence>
<evidence type="ECO:0000313" key="13">
    <source>
        <dbReference type="Proteomes" id="UP000254304"/>
    </source>
</evidence>
<dbReference type="EMBL" id="UGGO01000001">
    <property type="protein sequence ID" value="STQ46234.1"/>
    <property type="molecule type" value="Genomic_DNA"/>
</dbReference>
<accession>A0A377NHK7</accession>
<keyword evidence="3" id="KW-0328">Glycosyltransferase</keyword>
<dbReference type="GO" id="GO:0008658">
    <property type="term" value="F:penicillin binding"/>
    <property type="evidence" value="ECO:0007669"/>
    <property type="project" value="InterPro"/>
</dbReference>
<evidence type="ECO:0000256" key="9">
    <source>
        <dbReference type="ARBA" id="ARBA00034000"/>
    </source>
</evidence>
<dbReference type="PANTHER" id="PTHR32282:SF11">
    <property type="entry name" value="PENICILLIN-BINDING PROTEIN 1B"/>
    <property type="match status" value="1"/>
</dbReference>
<dbReference type="InterPro" id="IPR012338">
    <property type="entry name" value="Beta-lactam/transpept-like"/>
</dbReference>
<dbReference type="Gene3D" id="3.40.710.10">
    <property type="entry name" value="DD-peptidase/beta-lactamase superfamily"/>
    <property type="match status" value="1"/>
</dbReference>
<dbReference type="PANTHER" id="PTHR32282">
    <property type="entry name" value="BINDING PROTEIN TRANSPEPTIDASE, PUTATIVE-RELATED"/>
    <property type="match status" value="1"/>
</dbReference>
<keyword evidence="2" id="KW-1003">Cell membrane</keyword>
<protein>
    <submittedName>
        <fullName evidence="12">Murein polymerase</fullName>
    </submittedName>
</protein>
<organism evidence="12 13">
    <name type="scientific">Ewingella americana</name>
    <dbReference type="NCBI Taxonomy" id="41202"/>
    <lineage>
        <taxon>Bacteria</taxon>
        <taxon>Pseudomonadati</taxon>
        <taxon>Pseudomonadota</taxon>
        <taxon>Gammaproteobacteria</taxon>
        <taxon>Enterobacterales</taxon>
        <taxon>Yersiniaceae</taxon>
        <taxon>Ewingella</taxon>
    </lineage>
</organism>
<dbReference type="InterPro" id="IPR001460">
    <property type="entry name" value="PCN-bd_Tpept"/>
</dbReference>
<proteinExistence type="predicted"/>
<evidence type="ECO:0000256" key="10">
    <source>
        <dbReference type="ARBA" id="ARBA00049902"/>
    </source>
</evidence>
<evidence type="ECO:0000313" key="12">
    <source>
        <dbReference type="EMBL" id="STQ46234.1"/>
    </source>
</evidence>
<keyword evidence="7" id="KW-0472">Membrane</keyword>
<dbReference type="GO" id="GO:0008360">
    <property type="term" value="P:regulation of cell shape"/>
    <property type="evidence" value="ECO:0007669"/>
    <property type="project" value="UniProtKB-KW"/>
</dbReference>
<evidence type="ECO:0000256" key="1">
    <source>
        <dbReference type="ARBA" id="ARBA00004370"/>
    </source>
</evidence>
<comment type="subcellular location">
    <subcellularLocation>
        <location evidence="1">Membrane</location>
    </subcellularLocation>
</comment>
<dbReference type="Pfam" id="PF00905">
    <property type="entry name" value="Transpeptidase"/>
    <property type="match status" value="1"/>
</dbReference>
<dbReference type="AlphaFoldDB" id="A0A377NHK7"/>
<keyword evidence="8" id="KW-0961">Cell wall biogenesis/degradation</keyword>
<dbReference type="GO" id="GO:0009002">
    <property type="term" value="F:serine-type D-Ala-D-Ala carboxypeptidase activity"/>
    <property type="evidence" value="ECO:0007669"/>
    <property type="project" value="UniProtKB-EC"/>
</dbReference>
<gene>
    <name evidence="12" type="primary">mrcB_2</name>
    <name evidence="12" type="ORF">NCTC12157_04005</name>
</gene>
<comment type="catalytic activity">
    <reaction evidence="9">
        <text>Preferential cleavage: (Ac)2-L-Lys-D-Ala-|-D-Ala. Also transpeptidation of peptidyl-alanyl moieties that are N-acyl substituents of D-alanine.</text>
        <dbReference type="EC" id="3.4.16.4"/>
    </reaction>
</comment>
<name>A0A377NHK7_9GAMM</name>
<evidence type="ECO:0000256" key="4">
    <source>
        <dbReference type="ARBA" id="ARBA00022679"/>
    </source>
</evidence>
<dbReference type="GO" id="GO:0009252">
    <property type="term" value="P:peptidoglycan biosynthetic process"/>
    <property type="evidence" value="ECO:0007669"/>
    <property type="project" value="UniProtKB-KW"/>
</dbReference>
<evidence type="ECO:0000259" key="11">
    <source>
        <dbReference type="Pfam" id="PF00905"/>
    </source>
</evidence>
<keyword evidence="6" id="KW-0573">Peptidoglycan synthesis</keyword>
<reference evidence="12 13" key="1">
    <citation type="submission" date="2018-06" db="EMBL/GenBank/DDBJ databases">
        <authorList>
            <consortium name="Pathogen Informatics"/>
            <person name="Doyle S."/>
        </authorList>
    </citation>
    <scope>NUCLEOTIDE SEQUENCE [LARGE SCALE GENOMIC DNA]</scope>
    <source>
        <strain evidence="12 13">NCTC12157</strain>
    </source>
</reference>
<dbReference type="GO" id="GO:0016020">
    <property type="term" value="C:membrane"/>
    <property type="evidence" value="ECO:0007669"/>
    <property type="project" value="UniProtKB-SubCell"/>
</dbReference>
<dbReference type="GO" id="GO:0071555">
    <property type="term" value="P:cell wall organization"/>
    <property type="evidence" value="ECO:0007669"/>
    <property type="project" value="UniProtKB-KW"/>
</dbReference>
<evidence type="ECO:0000256" key="8">
    <source>
        <dbReference type="ARBA" id="ARBA00023316"/>
    </source>
</evidence>
<dbReference type="InterPro" id="IPR050396">
    <property type="entry name" value="Glycosyltr_51/Transpeptidase"/>
</dbReference>
<feature type="domain" description="Penicillin-binding protein transpeptidase" evidence="11">
    <location>
        <begin position="2"/>
        <end position="150"/>
    </location>
</feature>
<dbReference type="SUPFAM" id="SSF56601">
    <property type="entry name" value="beta-lactamase/transpeptidase-like"/>
    <property type="match status" value="1"/>
</dbReference>